<dbReference type="Gene3D" id="1.10.10.610">
    <property type="entry name" value="YehU-like"/>
    <property type="match status" value="1"/>
</dbReference>
<name>A0A655E2L1_SALET</name>
<accession>A0A655E2L1</accession>
<dbReference type="AlphaFoldDB" id="A0A655E2L1"/>
<organism evidence="2 3">
    <name type="scientific">Salmonella enterica subsp. enterica serovar Bovismorbificans</name>
    <dbReference type="NCBI Taxonomy" id="58097"/>
    <lineage>
        <taxon>Bacteria</taxon>
        <taxon>Pseudomonadati</taxon>
        <taxon>Pseudomonadota</taxon>
        <taxon>Gammaproteobacteria</taxon>
        <taxon>Enterobacterales</taxon>
        <taxon>Enterobacteriaceae</taxon>
        <taxon>Salmonella</taxon>
    </lineage>
</organism>
<protein>
    <submittedName>
        <fullName evidence="2">Uncharacterized protein</fullName>
    </submittedName>
</protein>
<comment type="similarity">
    <text evidence="1">Belongs to the UPF0270 family.</text>
</comment>
<evidence type="ECO:0000256" key="1">
    <source>
        <dbReference type="ARBA" id="ARBA00006450"/>
    </source>
</evidence>
<dbReference type="EMBL" id="CQPA01000048">
    <property type="protein sequence ID" value="CNV00988.1"/>
    <property type="molecule type" value="Genomic_DNA"/>
</dbReference>
<reference evidence="2 3" key="1">
    <citation type="submission" date="2015-03" db="EMBL/GenBank/DDBJ databases">
        <authorList>
            <consortium name="Pathogen Informatics"/>
        </authorList>
    </citation>
    <scope>NUCLEOTIDE SEQUENCE [LARGE SCALE GENOMIC DNA]</scope>
    <source>
        <strain evidence="2 3">A1104</strain>
    </source>
</reference>
<dbReference type="SUPFAM" id="SSF118001">
    <property type="entry name" value="YehU-like"/>
    <property type="match status" value="1"/>
</dbReference>
<evidence type="ECO:0000313" key="3">
    <source>
        <dbReference type="Proteomes" id="UP000041314"/>
    </source>
</evidence>
<sequence length="52" mass="6127">MLREGTDYGEHERSLEQKVADVKRQLQSGEAVLVWSELHETVNIMPKKQFRE</sequence>
<dbReference type="Pfam" id="PF06794">
    <property type="entry name" value="UPF0270"/>
    <property type="match status" value="1"/>
</dbReference>
<gene>
    <name evidence="2" type="ORF">ERS008198_04114</name>
</gene>
<dbReference type="NCBIfam" id="NF003438">
    <property type="entry name" value="PRK04966.1"/>
    <property type="match status" value="1"/>
</dbReference>
<dbReference type="Proteomes" id="UP000041314">
    <property type="component" value="Unassembled WGS sequence"/>
</dbReference>
<evidence type="ECO:0000313" key="2">
    <source>
        <dbReference type="EMBL" id="CNV00988.1"/>
    </source>
</evidence>
<dbReference type="InterPro" id="IPR036685">
    <property type="entry name" value="YehU-like_sf"/>
</dbReference>
<dbReference type="InterPro" id="IPR010648">
    <property type="entry name" value="UPF0270"/>
</dbReference>
<proteinExistence type="inferred from homology"/>